<sequence>MASSVTTVVNTAAPAPGLYSQASMDSLNSHPTTATQARAFTAPSSLSFPGGTENMQTPPSEKDGSMANGVAAKAGSATPAPGTAASETAAASQAATAVGVSGIVPTLQ</sequence>
<evidence type="ECO:0000313" key="2">
    <source>
        <dbReference type="EMBL" id="OAA67313.1"/>
    </source>
</evidence>
<protein>
    <submittedName>
        <fullName evidence="2">RNA polymerase 1 and 3 transcription factor complex component</fullName>
    </submittedName>
</protein>
<feature type="compositionally biased region" description="Polar residues" evidence="1">
    <location>
        <begin position="20"/>
        <end position="59"/>
    </location>
</feature>
<accession>A0A167ZBH4</accession>
<evidence type="ECO:0000256" key="1">
    <source>
        <dbReference type="SAM" id="MobiDB-lite"/>
    </source>
</evidence>
<comment type="caution">
    <text evidence="2">The sequence shown here is derived from an EMBL/GenBank/DDBJ whole genome shotgun (WGS) entry which is preliminary data.</text>
</comment>
<dbReference type="AlphaFoldDB" id="A0A167ZBH4"/>
<feature type="compositionally biased region" description="Polar residues" evidence="1">
    <location>
        <begin position="1"/>
        <end position="10"/>
    </location>
</feature>
<reference evidence="2 3" key="1">
    <citation type="journal article" date="2016" name="Genome Biol. Evol.">
        <title>Divergent and convergent evolution of fungal pathogenicity.</title>
        <authorList>
            <person name="Shang Y."/>
            <person name="Xiao G."/>
            <person name="Zheng P."/>
            <person name="Cen K."/>
            <person name="Zhan S."/>
            <person name="Wang C."/>
        </authorList>
    </citation>
    <scope>NUCLEOTIDE SEQUENCE [LARGE SCALE GENOMIC DNA]</scope>
    <source>
        <strain evidence="2 3">RCEF 264</strain>
    </source>
</reference>
<keyword evidence="3" id="KW-1185">Reference proteome</keyword>
<organism evidence="2 3">
    <name type="scientific">Niveomyces insectorum RCEF 264</name>
    <dbReference type="NCBI Taxonomy" id="1081102"/>
    <lineage>
        <taxon>Eukaryota</taxon>
        <taxon>Fungi</taxon>
        <taxon>Dikarya</taxon>
        <taxon>Ascomycota</taxon>
        <taxon>Pezizomycotina</taxon>
        <taxon>Sordariomycetes</taxon>
        <taxon>Hypocreomycetidae</taxon>
        <taxon>Hypocreales</taxon>
        <taxon>Cordycipitaceae</taxon>
        <taxon>Niveomyces</taxon>
    </lineage>
</organism>
<feature type="compositionally biased region" description="Low complexity" evidence="1">
    <location>
        <begin position="71"/>
        <end position="85"/>
    </location>
</feature>
<dbReference type="EMBL" id="AZHD01000002">
    <property type="protein sequence ID" value="OAA67313.1"/>
    <property type="molecule type" value="Genomic_DNA"/>
</dbReference>
<dbReference type="STRING" id="1081102.A0A167ZBH4"/>
<name>A0A167ZBH4_9HYPO</name>
<evidence type="ECO:0000313" key="3">
    <source>
        <dbReference type="Proteomes" id="UP000076874"/>
    </source>
</evidence>
<feature type="region of interest" description="Disordered" evidence="1">
    <location>
        <begin position="1"/>
        <end position="85"/>
    </location>
</feature>
<gene>
    <name evidence="2" type="ORF">SPI_01889</name>
</gene>
<dbReference type="OrthoDB" id="4526443at2759"/>
<dbReference type="Proteomes" id="UP000076874">
    <property type="component" value="Unassembled WGS sequence"/>
</dbReference>
<proteinExistence type="predicted"/>